<dbReference type="Proteomes" id="UP001138997">
    <property type="component" value="Unassembled WGS sequence"/>
</dbReference>
<reference evidence="2" key="1">
    <citation type="submission" date="2021-11" db="EMBL/GenBank/DDBJ databases">
        <title>Streptomyces corallinus and Kineosporia corallina sp. nov., two new coral-derived marine actinobacteria.</title>
        <authorList>
            <person name="Buangrab K."/>
            <person name="Sutthacheep M."/>
            <person name="Yeemin T."/>
            <person name="Harunari E."/>
            <person name="Igarashi Y."/>
            <person name="Sripreechasak P."/>
            <person name="Kanchanasin P."/>
            <person name="Tanasupawat S."/>
            <person name="Phongsopitanun W."/>
        </authorList>
    </citation>
    <scope>NUCLEOTIDE SEQUENCE</scope>
    <source>
        <strain evidence="2">JCM 31032</strain>
    </source>
</reference>
<name>A0A9X1NL41_9ACTN</name>
<dbReference type="RefSeq" id="WP_231449015.1">
    <property type="nucleotide sequence ID" value="NZ_JAJOMB010000027.1"/>
</dbReference>
<evidence type="ECO:0000313" key="2">
    <source>
        <dbReference type="EMBL" id="MCD5316163.1"/>
    </source>
</evidence>
<organism evidence="2 3">
    <name type="scientific">Kineosporia babensis</name>
    <dbReference type="NCBI Taxonomy" id="499548"/>
    <lineage>
        <taxon>Bacteria</taxon>
        <taxon>Bacillati</taxon>
        <taxon>Actinomycetota</taxon>
        <taxon>Actinomycetes</taxon>
        <taxon>Kineosporiales</taxon>
        <taxon>Kineosporiaceae</taxon>
        <taxon>Kineosporia</taxon>
    </lineage>
</organism>
<comment type="caution">
    <text evidence="2">The sequence shown here is derived from an EMBL/GenBank/DDBJ whole genome shotgun (WGS) entry which is preliminary data.</text>
</comment>
<feature type="region of interest" description="Disordered" evidence="1">
    <location>
        <begin position="59"/>
        <end position="136"/>
    </location>
</feature>
<keyword evidence="3" id="KW-1185">Reference proteome</keyword>
<dbReference type="AlphaFoldDB" id="A0A9X1NL41"/>
<feature type="compositionally biased region" description="Basic and acidic residues" evidence="1">
    <location>
        <begin position="87"/>
        <end position="108"/>
    </location>
</feature>
<dbReference type="EMBL" id="JAJOMB010000027">
    <property type="protein sequence ID" value="MCD5316163.1"/>
    <property type="molecule type" value="Genomic_DNA"/>
</dbReference>
<protein>
    <submittedName>
        <fullName evidence="2">Helix-turn-helix domain-containing protein</fullName>
    </submittedName>
</protein>
<sequence length="136" mass="14658">MEGVDRLWTHEETASFLHVSVWRLHHLVADGAGPAMYWVGSQRRYDPVEVRSWLREQQTLRPTAPASTPRAVRLSPSSRTCGGAHTRVPERAEHSGGEGNEGQREQGRHSAPRASGGRHAAGACGGSVASSGQVQS</sequence>
<evidence type="ECO:0000256" key="1">
    <source>
        <dbReference type="SAM" id="MobiDB-lite"/>
    </source>
</evidence>
<gene>
    <name evidence="2" type="ORF">LR394_35235</name>
</gene>
<proteinExistence type="predicted"/>
<feature type="compositionally biased region" description="Low complexity" evidence="1">
    <location>
        <begin position="120"/>
        <end position="136"/>
    </location>
</feature>
<accession>A0A9X1NL41</accession>
<evidence type="ECO:0000313" key="3">
    <source>
        <dbReference type="Proteomes" id="UP001138997"/>
    </source>
</evidence>